<dbReference type="EMBL" id="CP008727">
    <property type="protein sequence ID" value="AIO69136.1"/>
    <property type="molecule type" value="Genomic_DNA"/>
</dbReference>
<keyword evidence="3" id="KW-1185">Reference proteome</keyword>
<protein>
    <submittedName>
        <fullName evidence="2">ATP/GTP binding protein</fullName>
    </submittedName>
</protein>
<gene>
    <name evidence="2" type="ORF">DM82_4963</name>
</gene>
<feature type="compositionally biased region" description="Polar residues" evidence="1">
    <location>
        <begin position="1293"/>
        <end position="1308"/>
    </location>
</feature>
<organism evidence="2 3">
    <name type="scientific">Burkholderia oklahomensis</name>
    <dbReference type="NCBI Taxonomy" id="342113"/>
    <lineage>
        <taxon>Bacteria</taxon>
        <taxon>Pseudomonadati</taxon>
        <taxon>Pseudomonadota</taxon>
        <taxon>Betaproteobacteria</taxon>
        <taxon>Burkholderiales</taxon>
        <taxon>Burkholderiaceae</taxon>
        <taxon>Burkholderia</taxon>
        <taxon>pseudomallei group</taxon>
    </lineage>
</organism>
<accession>A0AAI8FPZ0</accession>
<proteinExistence type="predicted"/>
<evidence type="ECO:0000256" key="1">
    <source>
        <dbReference type="SAM" id="MobiDB-lite"/>
    </source>
</evidence>
<sequence length="1323" mass="141786">MPKISQPKGPSASPSELNARQSDIDASRHGEAGPASEPQRAAGGESQAVSQQAPSGEAASEGKSGSHKTSASLQLLGLYSVTRVPAQRILPPHTSLPDSTRVKELPRLDRMPQTTRIEPRPFARVLIGDAGAGHNTRDVLRNVAGEESGKAVAWSTGYEYLSKVLLAQLAEDGGESVAERVRENPACREKIKEMLDTATRPDGRSSADRARLMAITVCELTDPTEEAIAISTRLLPKIENAEAQRLAGLLFTNKEDIGALSAWIEGFRPGGAGRLQEMHQLMYAASTVLKGDARSAARLLESYSAMPGPDPDVQMKRRIFSMQRILVSARGTTFDVLGIPPRAIRGERTETQKAVYRNALAISQYLYERLPKEYRPDSLEDMLSAAKIVSAEALGGERSDVAPDEYAFAKTVDNLAGIYEKERLAIDAMACAANLIASHDPDAIKKLPADKQGDAINGLQCAEELLRLLPLEIRGGISTIAELNGKLDADSSESGASMSVANSLPLDKDVVNRAISKLRAALAAGPDIGEIRIGTAARKDIPVEQKVAYFKWRNDIANEKKARLVSERIYKLNTYADRAIPKGKSLEGRLARIGNDIAGAFGHRKNPVGMLSEGLVLGGFLREDAFRSKGSGAFDGLISKYREIENRSNLEKARMAIVERVYEKIKIDGFSSKISVKPGDLKKWVALAIANGRNDAIERSEEFRSIAADLKDGFGAGVLTRWAADTGLSEDSYHRQLVDLQSLSNAGYGKKPEVTDRNSIFSAFSEVAARYRPSKSLKLTSGGVGGVTFGGGQSLGSLVSLSPTVGVGGGRVATVEIGGDGRDGGGLIAVTRGNIGKLKIGASLFVGPKFANVMRAGGSVNLELINGEESWEKGAVIRFLPMNGVLGKAAESWRIWAQDCFSIISDAANAEEMLKEFAQEYVDSAEIGIGVTEKDEYVIGSSASVGAGVNFIGSGGSDFGGGLGLNAGIGVTREWRRSLASSELGNRAGRKQFAQSSSTIATWRAGLNASESYKISDAPNFNSAVNSGQPILSVGGNIVSEKEGSTVSVRLRDGIVDPDRTVLERTRRRDRPAADLIARDYRQWVKAMGATDAEGEAALHKFFASEFGRHANSSPRASEAPDTYVARYQMTKEAAAAFNHYRAQIDLGRTLGKDESHAGELQRRCAEIIENPVSWRPSFIQHYVETSSKNSAGLHNIFGLEAIKSSSASTHQVLAHQVASRQIDPVALARESASIQSVRPTGGEQSAGPVAPPRKHSEKRESVSIQSVRPAGGEQSAGPVAPQRKRSEKRESASIQSVRPTSGKQSPSPVVPPRKKRSGKLGR</sequence>
<evidence type="ECO:0000313" key="3">
    <source>
        <dbReference type="Proteomes" id="UP000029424"/>
    </source>
</evidence>
<dbReference type="RefSeq" id="WP_144444724.1">
    <property type="nucleotide sequence ID" value="NZ_CP008727.1"/>
</dbReference>
<name>A0AAI8FPZ0_9BURK</name>
<feature type="region of interest" description="Disordered" evidence="1">
    <location>
        <begin position="1"/>
        <end position="69"/>
    </location>
</feature>
<dbReference type="KEGG" id="bok:DM82_4963"/>
<dbReference type="Proteomes" id="UP000029424">
    <property type="component" value="Chromosome 2"/>
</dbReference>
<feature type="region of interest" description="Disordered" evidence="1">
    <location>
        <begin position="1231"/>
        <end position="1323"/>
    </location>
</feature>
<reference evidence="2 3" key="1">
    <citation type="submission" date="2014-06" db="EMBL/GenBank/DDBJ databases">
        <authorList>
            <person name="Bishop-Lilly K.A."/>
            <person name="Broomall S.M."/>
            <person name="Chain P.S."/>
            <person name="Chertkov O."/>
            <person name="Coyne S.R."/>
            <person name="Daligault H.E."/>
            <person name="Davenport K.W."/>
            <person name="Erkkila T."/>
            <person name="Frey K.G."/>
            <person name="Gibbons H.S."/>
            <person name="Gu W."/>
            <person name="Jaissle J."/>
            <person name="Johnson S.L."/>
            <person name="Koroleva G.I."/>
            <person name="Ladner J.T."/>
            <person name="Lo C.-C."/>
            <person name="Minogue T.D."/>
            <person name="Munk C."/>
            <person name="Palacios G.F."/>
            <person name="Redden C.L."/>
            <person name="Rosenzweig C.N."/>
            <person name="Scholz M.B."/>
            <person name="Teshima H."/>
            <person name="Xu Y."/>
        </authorList>
    </citation>
    <scope>NUCLEOTIDE SEQUENCE [LARGE SCALE GENOMIC DNA]</scope>
    <source>
        <strain evidence="2 3">EO147</strain>
    </source>
</reference>
<feature type="compositionally biased region" description="Basic and acidic residues" evidence="1">
    <location>
        <begin position="22"/>
        <end position="31"/>
    </location>
</feature>
<evidence type="ECO:0000313" key="2">
    <source>
        <dbReference type="EMBL" id="AIO69136.1"/>
    </source>
</evidence>
<feature type="compositionally biased region" description="Basic residues" evidence="1">
    <location>
        <begin position="1313"/>
        <end position="1323"/>
    </location>
</feature>
<feature type="compositionally biased region" description="Polar residues" evidence="1">
    <location>
        <begin position="12"/>
        <end position="21"/>
    </location>
</feature>